<keyword evidence="3" id="KW-0560">Oxidoreductase</keyword>
<protein>
    <submittedName>
        <fullName evidence="4">NAD-P-binding protein</fullName>
    </submittedName>
</protein>
<dbReference type="GO" id="GO:0016491">
    <property type="term" value="F:oxidoreductase activity"/>
    <property type="evidence" value="ECO:0007669"/>
    <property type="project" value="UniProtKB-KW"/>
</dbReference>
<sequence length="307" mass="33254">MPIATMAVSSSSTFNNQSRNGNVLSDTQHLFSVEGLVAVVTGGGTGIGLMIAKALEHNGAIVYIVSRRLDVLEAAANEHNRRRNLIPLQGDVTDRESMRAVAQTIRERHGFINLLVNNAGLARNFLPKLPGPGEVDMKKYQELLWNAGTPQDFADSFDVNVSAVWYNTVCFLDLLDAGNKRGNMPGVTSQILTVSSGGAFRKDDKVFSVSYTLSKSAATHLGKMLAYFLKDWQIRSNVIAPGIFPSEMVDGLISDEYVRAGVPLHRAGTTDDMGGLILFLTSRAGAYLNGTVQLIDGGRLLLYPSSY</sequence>
<dbReference type="AlphaFoldDB" id="A0A4Q9PSG2"/>
<reference evidence="4 5" key="1">
    <citation type="submission" date="2019-01" db="EMBL/GenBank/DDBJ databases">
        <title>Draft genome sequences of three monokaryotic isolates of the white-rot basidiomycete fungus Dichomitus squalens.</title>
        <authorList>
            <consortium name="DOE Joint Genome Institute"/>
            <person name="Lopez S.C."/>
            <person name="Andreopoulos B."/>
            <person name="Pangilinan J."/>
            <person name="Lipzen A."/>
            <person name="Riley R."/>
            <person name="Ahrendt S."/>
            <person name="Ng V."/>
            <person name="Barry K."/>
            <person name="Daum C."/>
            <person name="Grigoriev I.V."/>
            <person name="Hilden K.S."/>
            <person name="Makela M.R."/>
            <person name="de Vries R.P."/>
        </authorList>
    </citation>
    <scope>NUCLEOTIDE SEQUENCE [LARGE SCALE GENOMIC DNA]</scope>
    <source>
        <strain evidence="4 5">CBS 464.89</strain>
    </source>
</reference>
<dbReference type="PRINTS" id="PR00081">
    <property type="entry name" value="GDHRDH"/>
</dbReference>
<name>A0A4Q9PSG2_9APHY</name>
<evidence type="ECO:0000313" key="5">
    <source>
        <dbReference type="Proteomes" id="UP000292082"/>
    </source>
</evidence>
<gene>
    <name evidence="4" type="ORF">BD310DRAFT_554588</name>
</gene>
<keyword evidence="5" id="KW-1185">Reference proteome</keyword>
<dbReference type="Proteomes" id="UP000292082">
    <property type="component" value="Unassembled WGS sequence"/>
</dbReference>
<dbReference type="PANTHER" id="PTHR43618:SF18">
    <property type="entry name" value="SHORT CHAIN DEHYDROGENASE_REDUCTASE FAMILY (AFU_ORTHOLOGUE AFUA_5G12480)"/>
    <property type="match status" value="1"/>
</dbReference>
<evidence type="ECO:0000313" key="4">
    <source>
        <dbReference type="EMBL" id="TBU57320.1"/>
    </source>
</evidence>
<keyword evidence="2" id="KW-0521">NADP</keyword>
<proteinExistence type="inferred from homology"/>
<evidence type="ECO:0000256" key="3">
    <source>
        <dbReference type="ARBA" id="ARBA00023002"/>
    </source>
</evidence>
<dbReference type="STRING" id="114155.A0A4Q9PSG2"/>
<dbReference type="SUPFAM" id="SSF51735">
    <property type="entry name" value="NAD(P)-binding Rossmann-fold domains"/>
    <property type="match status" value="1"/>
</dbReference>
<comment type="similarity">
    <text evidence="1">Belongs to the short-chain dehydrogenases/reductases (SDR) family.</text>
</comment>
<dbReference type="InterPro" id="IPR002347">
    <property type="entry name" value="SDR_fam"/>
</dbReference>
<dbReference type="InterPro" id="IPR052178">
    <property type="entry name" value="Sec_Metab_Biosynth_SDR"/>
</dbReference>
<evidence type="ECO:0000256" key="2">
    <source>
        <dbReference type="ARBA" id="ARBA00022857"/>
    </source>
</evidence>
<organism evidence="4 5">
    <name type="scientific">Dichomitus squalens</name>
    <dbReference type="NCBI Taxonomy" id="114155"/>
    <lineage>
        <taxon>Eukaryota</taxon>
        <taxon>Fungi</taxon>
        <taxon>Dikarya</taxon>
        <taxon>Basidiomycota</taxon>
        <taxon>Agaricomycotina</taxon>
        <taxon>Agaricomycetes</taxon>
        <taxon>Polyporales</taxon>
        <taxon>Polyporaceae</taxon>
        <taxon>Dichomitus</taxon>
    </lineage>
</organism>
<dbReference type="Pfam" id="PF00106">
    <property type="entry name" value="adh_short"/>
    <property type="match status" value="1"/>
</dbReference>
<dbReference type="PANTHER" id="PTHR43618">
    <property type="entry name" value="7-ALPHA-HYDROXYSTEROID DEHYDROGENASE"/>
    <property type="match status" value="1"/>
</dbReference>
<dbReference type="Gene3D" id="3.40.50.720">
    <property type="entry name" value="NAD(P)-binding Rossmann-like Domain"/>
    <property type="match status" value="1"/>
</dbReference>
<dbReference type="EMBL" id="ML145138">
    <property type="protein sequence ID" value="TBU57320.1"/>
    <property type="molecule type" value="Genomic_DNA"/>
</dbReference>
<dbReference type="InterPro" id="IPR036291">
    <property type="entry name" value="NAD(P)-bd_dom_sf"/>
</dbReference>
<evidence type="ECO:0000256" key="1">
    <source>
        <dbReference type="ARBA" id="ARBA00006484"/>
    </source>
</evidence>
<accession>A0A4Q9PSG2</accession>